<sequence>MASNCEQYRKTSIGTSLMDVLDELVANGSITPLLAVKVLMQFEKSMNEALQIKIKSKVSFKGHLHTYRFYDNMWTFLLKNTTFKKDNGNLQVDLVKVIACDHLRCYGRTRATLMNSSI</sequence>
<evidence type="ECO:0000256" key="3">
    <source>
        <dbReference type="ARBA" id="ARBA00023015"/>
    </source>
</evidence>
<feature type="domain" description="Transcription initiation factor IIA gamma subunit C-terminal" evidence="8">
    <location>
        <begin position="61"/>
        <end position="101"/>
    </location>
</feature>
<evidence type="ECO:0000313" key="10">
    <source>
        <dbReference type="Proteomes" id="UP000825935"/>
    </source>
</evidence>
<evidence type="ECO:0000256" key="6">
    <source>
        <dbReference type="PIRNR" id="PIRNR009415"/>
    </source>
</evidence>
<dbReference type="FunFam" id="1.10.287.190:FF:000001">
    <property type="entry name" value="Transcription initiation factor IIA subunit 2"/>
    <property type="match status" value="1"/>
</dbReference>
<dbReference type="CDD" id="cd10145">
    <property type="entry name" value="TFIIA_gamma_N"/>
    <property type="match status" value="1"/>
</dbReference>
<dbReference type="PANTHER" id="PTHR10966">
    <property type="entry name" value="TRANSCRIPTION INITIATION FACTOR IIA SUBUNIT 2"/>
    <property type="match status" value="1"/>
</dbReference>
<evidence type="ECO:0000259" key="7">
    <source>
        <dbReference type="Pfam" id="PF02268"/>
    </source>
</evidence>
<dbReference type="EMBL" id="CM035441">
    <property type="protein sequence ID" value="KAH7281119.1"/>
    <property type="molecule type" value="Genomic_DNA"/>
</dbReference>
<dbReference type="InterPro" id="IPR015872">
    <property type="entry name" value="TFIIA_gsu_N"/>
</dbReference>
<dbReference type="CDD" id="cd10014">
    <property type="entry name" value="TFIIA_gamma_C"/>
    <property type="match status" value="1"/>
</dbReference>
<accession>A0A8T2QBC8</accession>
<dbReference type="GO" id="GO:0005672">
    <property type="term" value="C:transcription factor TFIIA complex"/>
    <property type="evidence" value="ECO:0007669"/>
    <property type="project" value="InterPro"/>
</dbReference>
<evidence type="ECO:0000256" key="4">
    <source>
        <dbReference type="ARBA" id="ARBA00023163"/>
    </source>
</evidence>
<dbReference type="InterPro" id="IPR009083">
    <property type="entry name" value="TFIIA_a-hlx"/>
</dbReference>
<dbReference type="Gene3D" id="2.30.18.10">
    <property type="entry name" value="Transcription factor IIA (TFIIA), beta-barrel domain"/>
    <property type="match status" value="1"/>
</dbReference>
<dbReference type="SUPFAM" id="SSF50784">
    <property type="entry name" value="Transcription factor IIA (TFIIA), beta-barrel domain"/>
    <property type="match status" value="1"/>
</dbReference>
<keyword evidence="3 6" id="KW-0805">Transcription regulation</keyword>
<comment type="function">
    <text evidence="6">TFIIA is a component of the transcription machinery of RNA polymerase II and plays an important role in transcriptional activation.</text>
</comment>
<gene>
    <name evidence="9" type="ORF">KP509_36G031200</name>
</gene>
<protein>
    <recommendedName>
        <fullName evidence="6">Transcription initiation factor IIA subunit 2</fullName>
    </recommendedName>
</protein>
<dbReference type="Gene3D" id="1.10.287.190">
    <property type="entry name" value="Transcription factor IIA gamma subunit, alpha-helical domain"/>
    <property type="match status" value="1"/>
</dbReference>
<comment type="caution">
    <text evidence="9">The sequence shown here is derived from an EMBL/GenBank/DDBJ whole genome shotgun (WGS) entry which is preliminary data.</text>
</comment>
<comment type="similarity">
    <text evidence="2 6">Belongs to the TFIIA subunit 2 family.</text>
</comment>
<evidence type="ECO:0000256" key="5">
    <source>
        <dbReference type="ARBA" id="ARBA00023242"/>
    </source>
</evidence>
<keyword evidence="5 6" id="KW-0539">Nucleus</keyword>
<dbReference type="Pfam" id="PF02751">
    <property type="entry name" value="TFIIA_gamma_C"/>
    <property type="match status" value="1"/>
</dbReference>
<dbReference type="PIRSF" id="PIRSF009415">
    <property type="entry name" value="Hum_TFIIA_gamma"/>
    <property type="match status" value="1"/>
</dbReference>
<evidence type="ECO:0000313" key="9">
    <source>
        <dbReference type="EMBL" id="KAH7281119.1"/>
    </source>
</evidence>
<dbReference type="InterPro" id="IPR015871">
    <property type="entry name" value="TFIIA_gsu_C"/>
</dbReference>
<name>A0A8T2QBC8_CERRI</name>
<dbReference type="OMA" id="ACDGRQT"/>
<comment type="subcellular location">
    <subcellularLocation>
        <location evidence="1 6">Nucleus</location>
    </subcellularLocation>
</comment>
<feature type="domain" description="Transcription initiation factor IIA gamma subunit N-terminal" evidence="7">
    <location>
        <begin position="6"/>
        <end position="50"/>
    </location>
</feature>
<proteinExistence type="inferred from homology"/>
<dbReference type="SUPFAM" id="SSF47396">
    <property type="entry name" value="Transcription factor IIA (TFIIA), alpha-helical domain"/>
    <property type="match status" value="1"/>
</dbReference>
<organism evidence="9 10">
    <name type="scientific">Ceratopteris richardii</name>
    <name type="common">Triangle waterfern</name>
    <dbReference type="NCBI Taxonomy" id="49495"/>
    <lineage>
        <taxon>Eukaryota</taxon>
        <taxon>Viridiplantae</taxon>
        <taxon>Streptophyta</taxon>
        <taxon>Embryophyta</taxon>
        <taxon>Tracheophyta</taxon>
        <taxon>Polypodiopsida</taxon>
        <taxon>Polypodiidae</taxon>
        <taxon>Polypodiales</taxon>
        <taxon>Pteridineae</taxon>
        <taxon>Pteridaceae</taxon>
        <taxon>Parkerioideae</taxon>
        <taxon>Ceratopteris</taxon>
    </lineage>
</organism>
<dbReference type="OrthoDB" id="586585at2759"/>
<reference evidence="9" key="1">
    <citation type="submission" date="2021-08" db="EMBL/GenBank/DDBJ databases">
        <title>WGS assembly of Ceratopteris richardii.</title>
        <authorList>
            <person name="Marchant D.B."/>
            <person name="Chen G."/>
            <person name="Jenkins J."/>
            <person name="Shu S."/>
            <person name="Leebens-Mack J."/>
            <person name="Grimwood J."/>
            <person name="Schmutz J."/>
            <person name="Soltis P."/>
            <person name="Soltis D."/>
            <person name="Chen Z.-H."/>
        </authorList>
    </citation>
    <scope>NUCLEOTIDE SEQUENCE</scope>
    <source>
        <strain evidence="9">Whitten #5841</strain>
        <tissue evidence="9">Leaf</tissue>
    </source>
</reference>
<dbReference type="Pfam" id="PF02268">
    <property type="entry name" value="TFIIA_gamma_N"/>
    <property type="match status" value="1"/>
</dbReference>
<dbReference type="AlphaFoldDB" id="A0A8T2QBC8"/>
<evidence type="ECO:0000259" key="8">
    <source>
        <dbReference type="Pfam" id="PF02751"/>
    </source>
</evidence>
<keyword evidence="10" id="KW-1185">Reference proteome</keyword>
<dbReference type="GO" id="GO:0006367">
    <property type="term" value="P:transcription initiation at RNA polymerase II promoter"/>
    <property type="evidence" value="ECO:0007669"/>
    <property type="project" value="InterPro"/>
</dbReference>
<dbReference type="Proteomes" id="UP000825935">
    <property type="component" value="Chromosome 36"/>
</dbReference>
<dbReference type="InterPro" id="IPR009088">
    <property type="entry name" value="TFIIA_b-brl"/>
</dbReference>
<dbReference type="InterPro" id="IPR003194">
    <property type="entry name" value="TFIIA_gsu"/>
</dbReference>
<evidence type="ECO:0000256" key="1">
    <source>
        <dbReference type="ARBA" id="ARBA00004123"/>
    </source>
</evidence>
<keyword evidence="4 6" id="KW-0804">Transcription</keyword>
<evidence type="ECO:0000256" key="2">
    <source>
        <dbReference type="ARBA" id="ARBA00007675"/>
    </source>
</evidence>